<comment type="caution">
    <text evidence="1">The sequence shown here is derived from an EMBL/GenBank/DDBJ whole genome shotgun (WGS) entry which is preliminary data.</text>
</comment>
<dbReference type="EMBL" id="NPDP01000009">
    <property type="protein sequence ID" value="PJZ30536.1"/>
    <property type="molecule type" value="Genomic_DNA"/>
</dbReference>
<keyword evidence="2" id="KW-1185">Reference proteome</keyword>
<accession>A0ABX4NB39</accession>
<name>A0ABX4NB39_9LEPT</name>
<reference evidence="1 2" key="1">
    <citation type="submission" date="2017-07" db="EMBL/GenBank/DDBJ databases">
        <title>Leptospira spp. isolated from tropical soils.</title>
        <authorList>
            <person name="Thibeaux R."/>
            <person name="Iraola G."/>
            <person name="Ferres I."/>
            <person name="Bierque E."/>
            <person name="Girault D."/>
            <person name="Soupe-Gilbert M.-E."/>
            <person name="Picardeau M."/>
            <person name="Goarant C."/>
        </authorList>
    </citation>
    <scope>NUCLEOTIDE SEQUENCE [LARGE SCALE GENOMIC DNA]</scope>
    <source>
        <strain evidence="1 2">JW2-C-B1</strain>
    </source>
</reference>
<evidence type="ECO:0000313" key="1">
    <source>
        <dbReference type="EMBL" id="PJZ30536.1"/>
    </source>
</evidence>
<protein>
    <submittedName>
        <fullName evidence="1">Uncharacterized protein</fullName>
    </submittedName>
</protein>
<organism evidence="1 2">
    <name type="scientific">Leptospira kmetyi</name>
    <dbReference type="NCBI Taxonomy" id="408139"/>
    <lineage>
        <taxon>Bacteria</taxon>
        <taxon>Pseudomonadati</taxon>
        <taxon>Spirochaetota</taxon>
        <taxon>Spirochaetia</taxon>
        <taxon>Leptospirales</taxon>
        <taxon>Leptospiraceae</taxon>
        <taxon>Leptospira</taxon>
    </lineage>
</organism>
<evidence type="ECO:0000313" key="2">
    <source>
        <dbReference type="Proteomes" id="UP000231919"/>
    </source>
</evidence>
<gene>
    <name evidence="1" type="ORF">CH378_06575</name>
</gene>
<proteinExistence type="predicted"/>
<sequence>MPRKFYPDKIRTVPVLKFDQKDVSGTSSEFLRKTQALARKRVRILSYRLKSVPNPWKYRYLDISTRIFLSFRSLESAESFERNRKNVQAQH</sequence>
<dbReference type="Proteomes" id="UP000231919">
    <property type="component" value="Unassembled WGS sequence"/>
</dbReference>